<sequence>MNAEAGAHLPRRAAIASSSLALALLALKGWGVVASGSVAMLGSLADTALDLLASLVTLWGVHIAGQRADDDHRFGHGKAESLAALFQVALILVSAVAIAIRAAAALRGGAAAVAAETGMIVSLVAALATLVLLAYQRRVIARTRSVAIQADHVHYQSDLLLNGAVIVALGLEAWLGWRGADAVFALLIAGWLGWGALGTGRRAVDDLMDREWPAEKRRAFLGVAGTIPALAGMHDLRTRTSGARDFAQFHMTFPPDTTIASAHRVIAEVEAQLVSAFPGLEVIIHAHPAGHVDPERDLPSAIAERSEL</sequence>
<comment type="subcellular location">
    <subcellularLocation>
        <location evidence="1">Membrane</location>
        <topology evidence="1">Multi-pass membrane protein</topology>
    </subcellularLocation>
</comment>
<keyword evidence="5 8" id="KW-0812">Transmembrane</keyword>
<dbReference type="Pfam" id="PF16916">
    <property type="entry name" value="ZT_dimer"/>
    <property type="match status" value="1"/>
</dbReference>
<feature type="transmembrane region" description="Helical" evidence="8">
    <location>
        <begin position="110"/>
        <end position="135"/>
    </location>
</feature>
<dbReference type="Pfam" id="PF01545">
    <property type="entry name" value="Cation_efflux"/>
    <property type="match status" value="1"/>
</dbReference>
<dbReference type="InterPro" id="IPR027470">
    <property type="entry name" value="Cation_efflux_CTD"/>
</dbReference>
<dbReference type="SUPFAM" id="SSF160240">
    <property type="entry name" value="Cation efflux protein cytoplasmic domain-like"/>
    <property type="match status" value="1"/>
</dbReference>
<dbReference type="Gene3D" id="3.30.70.1350">
    <property type="entry name" value="Cation efflux protein, cytoplasmic domain"/>
    <property type="match status" value="1"/>
</dbReference>
<evidence type="ECO:0000313" key="12">
    <source>
        <dbReference type="Proteomes" id="UP001056937"/>
    </source>
</evidence>
<evidence type="ECO:0000256" key="8">
    <source>
        <dbReference type="SAM" id="Phobius"/>
    </source>
</evidence>
<feature type="transmembrane region" description="Helical" evidence="8">
    <location>
        <begin position="39"/>
        <end position="61"/>
    </location>
</feature>
<evidence type="ECO:0000259" key="10">
    <source>
        <dbReference type="Pfam" id="PF16916"/>
    </source>
</evidence>
<evidence type="ECO:0000256" key="3">
    <source>
        <dbReference type="ARBA" id="ARBA00022448"/>
    </source>
</evidence>
<dbReference type="Proteomes" id="UP001056937">
    <property type="component" value="Chromosome 1"/>
</dbReference>
<dbReference type="InterPro" id="IPR027469">
    <property type="entry name" value="Cation_efflux_TMD_sf"/>
</dbReference>
<evidence type="ECO:0000256" key="1">
    <source>
        <dbReference type="ARBA" id="ARBA00004141"/>
    </source>
</evidence>
<protein>
    <submittedName>
        <fullName evidence="11">Cation diffusion facilitator family transporter</fullName>
    </submittedName>
</protein>
<evidence type="ECO:0000313" key="11">
    <source>
        <dbReference type="EMBL" id="USI71426.1"/>
    </source>
</evidence>
<evidence type="ECO:0000256" key="2">
    <source>
        <dbReference type="ARBA" id="ARBA00008114"/>
    </source>
</evidence>
<keyword evidence="12" id="KW-1185">Reference proteome</keyword>
<dbReference type="RefSeq" id="WP_252165239.1">
    <property type="nucleotide sequence ID" value="NZ_CP084930.1"/>
</dbReference>
<accession>A0ABY4X3H5</accession>
<evidence type="ECO:0000256" key="5">
    <source>
        <dbReference type="ARBA" id="ARBA00022692"/>
    </source>
</evidence>
<feature type="transmembrane region" description="Helical" evidence="8">
    <location>
        <begin position="12"/>
        <end position="33"/>
    </location>
</feature>
<keyword evidence="3" id="KW-0813">Transport</keyword>
<dbReference type="Gene3D" id="1.20.1510.10">
    <property type="entry name" value="Cation efflux protein transmembrane domain"/>
    <property type="match status" value="1"/>
</dbReference>
<evidence type="ECO:0000256" key="6">
    <source>
        <dbReference type="ARBA" id="ARBA00022989"/>
    </source>
</evidence>
<organism evidence="11 12">
    <name type="scientific">Sphingomonas morindae</name>
    <dbReference type="NCBI Taxonomy" id="1541170"/>
    <lineage>
        <taxon>Bacteria</taxon>
        <taxon>Pseudomonadati</taxon>
        <taxon>Pseudomonadota</taxon>
        <taxon>Alphaproteobacteria</taxon>
        <taxon>Sphingomonadales</taxon>
        <taxon>Sphingomonadaceae</taxon>
        <taxon>Sphingomonas</taxon>
    </lineage>
</organism>
<proteinExistence type="inferred from homology"/>
<reference evidence="11" key="1">
    <citation type="journal article" date="2022" name="Toxins">
        <title>Genomic Analysis of Sphingopyxis sp. USTB-05 for Biodegrading Cyanobacterial Hepatotoxins.</title>
        <authorList>
            <person name="Liu C."/>
            <person name="Xu Q."/>
            <person name="Zhao Z."/>
            <person name="Zhang H."/>
            <person name="Liu X."/>
            <person name="Yin C."/>
            <person name="Liu Y."/>
            <person name="Yan H."/>
        </authorList>
    </citation>
    <scope>NUCLEOTIDE SEQUENCE</scope>
    <source>
        <strain evidence="11">NBD5</strain>
    </source>
</reference>
<dbReference type="EMBL" id="CP084930">
    <property type="protein sequence ID" value="USI71426.1"/>
    <property type="molecule type" value="Genomic_DNA"/>
</dbReference>
<keyword evidence="7 8" id="KW-0472">Membrane</keyword>
<keyword evidence="4" id="KW-1003">Cell membrane</keyword>
<dbReference type="NCBIfam" id="TIGR01297">
    <property type="entry name" value="CDF"/>
    <property type="match status" value="1"/>
</dbReference>
<evidence type="ECO:0000256" key="7">
    <source>
        <dbReference type="ARBA" id="ARBA00023136"/>
    </source>
</evidence>
<dbReference type="PANTHER" id="PTHR43840:SF41">
    <property type="entry name" value="CATION-EFFLUX PUMP FIEF"/>
    <property type="match status" value="1"/>
</dbReference>
<dbReference type="PANTHER" id="PTHR43840">
    <property type="entry name" value="MITOCHONDRIAL METAL TRANSPORTER 1-RELATED"/>
    <property type="match status" value="1"/>
</dbReference>
<dbReference type="InterPro" id="IPR050291">
    <property type="entry name" value="CDF_Transporter"/>
</dbReference>
<comment type="similarity">
    <text evidence="2">Belongs to the cation diffusion facilitator (CDF) transporter (TC 2.A.4) family.</text>
</comment>
<evidence type="ECO:0000259" key="9">
    <source>
        <dbReference type="Pfam" id="PF01545"/>
    </source>
</evidence>
<gene>
    <name evidence="11" type="ORF">LHA26_08720</name>
</gene>
<dbReference type="InterPro" id="IPR058533">
    <property type="entry name" value="Cation_efflux_TM"/>
</dbReference>
<feature type="domain" description="Cation efflux protein cytoplasmic" evidence="10">
    <location>
        <begin position="218"/>
        <end position="288"/>
    </location>
</feature>
<name>A0ABY4X3H5_9SPHN</name>
<feature type="transmembrane region" description="Helical" evidence="8">
    <location>
        <begin position="183"/>
        <end position="200"/>
    </location>
</feature>
<dbReference type="InterPro" id="IPR036837">
    <property type="entry name" value="Cation_efflux_CTD_sf"/>
</dbReference>
<dbReference type="SUPFAM" id="SSF161111">
    <property type="entry name" value="Cation efflux protein transmembrane domain-like"/>
    <property type="match status" value="1"/>
</dbReference>
<feature type="domain" description="Cation efflux protein transmembrane" evidence="9">
    <location>
        <begin position="15"/>
        <end position="208"/>
    </location>
</feature>
<dbReference type="InterPro" id="IPR002524">
    <property type="entry name" value="Cation_efflux"/>
</dbReference>
<keyword evidence="6 8" id="KW-1133">Transmembrane helix</keyword>
<feature type="transmembrane region" description="Helical" evidence="8">
    <location>
        <begin position="159"/>
        <end position="177"/>
    </location>
</feature>
<evidence type="ECO:0000256" key="4">
    <source>
        <dbReference type="ARBA" id="ARBA00022475"/>
    </source>
</evidence>
<feature type="transmembrane region" description="Helical" evidence="8">
    <location>
        <begin position="82"/>
        <end position="104"/>
    </location>
</feature>